<feature type="region of interest" description="Disordered" evidence="2">
    <location>
        <begin position="1"/>
        <end position="152"/>
    </location>
</feature>
<dbReference type="PANTHER" id="PTHR37313:SF1">
    <property type="entry name" value="UPF0749 PROTEIN RV1823"/>
    <property type="match status" value="1"/>
</dbReference>
<evidence type="ECO:0000313" key="3">
    <source>
        <dbReference type="EMBL" id="GIJ44195.1"/>
    </source>
</evidence>
<dbReference type="AlphaFoldDB" id="A0A8J3YHP2"/>
<feature type="compositionally biased region" description="Low complexity" evidence="2">
    <location>
        <begin position="39"/>
        <end position="50"/>
    </location>
</feature>
<reference evidence="3" key="1">
    <citation type="submission" date="2021-01" db="EMBL/GenBank/DDBJ databases">
        <title>Whole genome shotgun sequence of Virgisporangium aliadipatigenens NBRC 105644.</title>
        <authorList>
            <person name="Komaki H."/>
            <person name="Tamura T."/>
        </authorList>
    </citation>
    <scope>NUCLEOTIDE SEQUENCE</scope>
    <source>
        <strain evidence="3">NBRC 105644</strain>
    </source>
</reference>
<accession>A0A8J3YHP2</accession>
<dbReference type="InterPro" id="IPR010273">
    <property type="entry name" value="DUF881"/>
</dbReference>
<proteinExistence type="inferred from homology"/>
<evidence type="ECO:0000256" key="2">
    <source>
        <dbReference type="SAM" id="MobiDB-lite"/>
    </source>
</evidence>
<feature type="compositionally biased region" description="Low complexity" evidence="2">
    <location>
        <begin position="59"/>
        <end position="73"/>
    </location>
</feature>
<dbReference type="Proteomes" id="UP000619260">
    <property type="component" value="Unassembled WGS sequence"/>
</dbReference>
<feature type="compositionally biased region" description="Low complexity" evidence="2">
    <location>
        <begin position="458"/>
        <end position="468"/>
    </location>
</feature>
<dbReference type="EMBL" id="BOPF01000003">
    <property type="protein sequence ID" value="GIJ44195.1"/>
    <property type="molecule type" value="Genomic_DNA"/>
</dbReference>
<evidence type="ECO:0000313" key="4">
    <source>
        <dbReference type="Proteomes" id="UP000619260"/>
    </source>
</evidence>
<dbReference type="PANTHER" id="PTHR37313">
    <property type="entry name" value="UPF0749 PROTEIN RV1825"/>
    <property type="match status" value="1"/>
</dbReference>
<gene>
    <name evidence="3" type="ORF">Val02_10810</name>
</gene>
<feature type="compositionally biased region" description="Pro residues" evidence="2">
    <location>
        <begin position="15"/>
        <end position="26"/>
    </location>
</feature>
<feature type="compositionally biased region" description="Low complexity" evidence="2">
    <location>
        <begin position="127"/>
        <end position="147"/>
    </location>
</feature>
<organism evidence="3 4">
    <name type="scientific">Virgisporangium aliadipatigenens</name>
    <dbReference type="NCBI Taxonomy" id="741659"/>
    <lineage>
        <taxon>Bacteria</taxon>
        <taxon>Bacillati</taxon>
        <taxon>Actinomycetota</taxon>
        <taxon>Actinomycetes</taxon>
        <taxon>Micromonosporales</taxon>
        <taxon>Micromonosporaceae</taxon>
        <taxon>Virgisporangium</taxon>
    </lineage>
</organism>
<dbReference type="GO" id="GO:0005886">
    <property type="term" value="C:plasma membrane"/>
    <property type="evidence" value="ECO:0007669"/>
    <property type="project" value="TreeGrafter"/>
</dbReference>
<dbReference type="Pfam" id="PF05949">
    <property type="entry name" value="DUF881"/>
    <property type="match status" value="1"/>
</dbReference>
<evidence type="ECO:0008006" key="5">
    <source>
        <dbReference type="Google" id="ProtNLM"/>
    </source>
</evidence>
<feature type="compositionally biased region" description="Pro residues" evidence="2">
    <location>
        <begin position="447"/>
        <end position="457"/>
    </location>
</feature>
<sequence length="468" mass="49408">MSSPPPDDAEVTRPLPRPDASPPPDPETTVALPRPDEPPAASDPQDDPQATRPLPRPEAPAADPSPADSSPADNVADVEPVRPWPHAEEPGHPPADQAGDRTGEKAADDAPAEQAVSRAHDAPVSQAAGPAEHLAAADPAEHPAAADPAEHPAAAKHFERATDTAGDEQPDAKPARPRPSVSIDLLADLFRNPLDPGYEAAARRRAERGEPPAWARRGGRAVRTVALVLVGFLLVVAYQQVVASEPQTTQARDDLAKEVADRRAEADGLAKDAERLRGDVNRRRDEALAADPELARLRDLEARAGLTRMTGDGAMVKLSPAAAKRDPVTGQTAEEDPGRVLDRDLQEIVNALWQLHAEAIAINGQRLTATSTIRSAGGAILVDFRPVTPPYEVSAIGPDDLDKKMSSSATGRKFQRFASLYGMQFEVRAREGLVLPAGADPGLRYATPPPQPSPSAPVSPSTSPSGGR</sequence>
<comment type="similarity">
    <text evidence="1">Belongs to the UPF0749 family.</text>
</comment>
<keyword evidence="4" id="KW-1185">Reference proteome</keyword>
<protein>
    <recommendedName>
        <fullName evidence="5">DUF881 domain-containing protein</fullName>
    </recommendedName>
</protein>
<dbReference type="Gene3D" id="3.30.70.1880">
    <property type="entry name" value="Protein of unknown function DUF881"/>
    <property type="match status" value="1"/>
</dbReference>
<evidence type="ECO:0000256" key="1">
    <source>
        <dbReference type="ARBA" id="ARBA00009108"/>
    </source>
</evidence>
<feature type="region of interest" description="Disordered" evidence="2">
    <location>
        <begin position="438"/>
        <end position="468"/>
    </location>
</feature>
<feature type="compositionally biased region" description="Basic and acidic residues" evidence="2">
    <location>
        <begin position="98"/>
        <end position="108"/>
    </location>
</feature>
<name>A0A8J3YHP2_9ACTN</name>
<comment type="caution">
    <text evidence="3">The sequence shown here is derived from an EMBL/GenBank/DDBJ whole genome shotgun (WGS) entry which is preliminary data.</text>
</comment>